<evidence type="ECO:0000313" key="11">
    <source>
        <dbReference type="EMBL" id="QXE93212.1"/>
    </source>
</evidence>
<keyword evidence="7 10" id="KW-0472">Membrane</keyword>
<dbReference type="GO" id="GO:0007165">
    <property type="term" value="P:signal transduction"/>
    <property type="evidence" value="ECO:0007669"/>
    <property type="project" value="UniProtKB-KW"/>
</dbReference>
<evidence type="ECO:0000256" key="1">
    <source>
        <dbReference type="ARBA" id="ARBA00004651"/>
    </source>
</evidence>
<feature type="transmembrane region" description="Helical" evidence="10">
    <location>
        <begin position="182"/>
        <end position="215"/>
    </location>
</feature>
<proteinExistence type="evidence at transcript level"/>
<organism evidence="11">
    <name type="scientific">Eucryptorrhynchus scrobiculatus</name>
    <name type="common">Snout weevil</name>
    <name type="synonym">Eucryptorrhynchus chinensis</name>
    <dbReference type="NCBI Taxonomy" id="1552824"/>
    <lineage>
        <taxon>Eukaryota</taxon>
        <taxon>Metazoa</taxon>
        <taxon>Ecdysozoa</taxon>
        <taxon>Arthropoda</taxon>
        <taxon>Hexapoda</taxon>
        <taxon>Insecta</taxon>
        <taxon>Pterygota</taxon>
        <taxon>Neoptera</taxon>
        <taxon>Endopterygota</taxon>
        <taxon>Coleoptera</taxon>
        <taxon>Polyphaga</taxon>
        <taxon>Cucujiformia</taxon>
        <taxon>Curculionidae</taxon>
        <taxon>Cryptorhynchinae</taxon>
        <taxon>Eucryptorrhynchus</taxon>
    </lineage>
</organism>
<feature type="transmembrane region" description="Helical" evidence="10">
    <location>
        <begin position="256"/>
        <end position="280"/>
    </location>
</feature>
<dbReference type="Pfam" id="PF02949">
    <property type="entry name" value="7tm_6"/>
    <property type="match status" value="1"/>
</dbReference>
<feature type="transmembrane region" description="Helical" evidence="10">
    <location>
        <begin position="52"/>
        <end position="71"/>
    </location>
</feature>
<dbReference type="InterPro" id="IPR004117">
    <property type="entry name" value="7tm6_olfct_rcpt"/>
</dbReference>
<accession>A0A8F4RTA5</accession>
<comment type="similarity">
    <text evidence="10">Belongs to the insect chemoreceptor superfamily. Heteromeric odorant receptor channel (TC 1.A.69) family.</text>
</comment>
<dbReference type="GO" id="GO:0004984">
    <property type="term" value="F:olfactory receptor activity"/>
    <property type="evidence" value="ECO:0007669"/>
    <property type="project" value="InterPro"/>
</dbReference>
<keyword evidence="9 10" id="KW-0807">Transducer</keyword>
<evidence type="ECO:0000256" key="5">
    <source>
        <dbReference type="ARBA" id="ARBA00022725"/>
    </source>
</evidence>
<evidence type="ECO:0000256" key="7">
    <source>
        <dbReference type="ARBA" id="ARBA00023136"/>
    </source>
</evidence>
<dbReference type="GO" id="GO:0005886">
    <property type="term" value="C:plasma membrane"/>
    <property type="evidence" value="ECO:0007669"/>
    <property type="project" value="UniProtKB-SubCell"/>
</dbReference>
<name>A0A8F4RTA5_EUCSC</name>
<evidence type="ECO:0000256" key="8">
    <source>
        <dbReference type="ARBA" id="ARBA00023170"/>
    </source>
</evidence>
<dbReference type="AlphaFoldDB" id="A0A8F4RTA5"/>
<feature type="transmembrane region" description="Helical" evidence="10">
    <location>
        <begin position="91"/>
        <end position="107"/>
    </location>
</feature>
<evidence type="ECO:0000256" key="4">
    <source>
        <dbReference type="ARBA" id="ARBA00022692"/>
    </source>
</evidence>
<feature type="transmembrane region" description="Helical" evidence="10">
    <location>
        <begin position="141"/>
        <end position="162"/>
    </location>
</feature>
<evidence type="ECO:0000256" key="3">
    <source>
        <dbReference type="ARBA" id="ARBA00022606"/>
    </source>
</evidence>
<reference evidence="11" key="1">
    <citation type="submission" date="2020-12" db="EMBL/GenBank/DDBJ databases">
        <authorList>
            <person name="Wen X."/>
        </authorList>
    </citation>
    <scope>NUCLEOTIDE SEQUENCE</scope>
</reference>
<protein>
    <recommendedName>
        <fullName evidence="10">Odorant receptor</fullName>
    </recommendedName>
</protein>
<sequence>MLILENRILEAMDEPKGKEKPQNTWRSSISITEKLMTLAAIWPMEKTTIFQGIKIVIFGVAVVLFNVSSVVELRNLLMKGDYEVLSTHLPTFGPYLGYLSKIIIFLFKRREFRKMLEIMESPIFEDYSPEMQKYKDKCIVVSNKIATFYSSCVGASVFLYLAKPLYTEFNLPMNFSYKLSLGPYLLVLAWQCFSSYYLVMTGVCFGLITLGLMNVATAQLDILSKTITSFKPKNMTLSEKEEQCFLRKCAKKHQTIISFVAEIENVFSFLFLAQCLASVASICNGAFQLTHTEDILSIRFLFNCAFAFDVLFEIGICFWFGNLLTIKSLQVSDACFNYEWVNSSTSTKKILLIILTQSQRPLYLTVGRFARLSMTSYLMILKTAYSYFALMQSLYDNQAL</sequence>
<keyword evidence="6 10" id="KW-1133">Transmembrane helix</keyword>
<keyword evidence="2" id="KW-1003">Cell membrane</keyword>
<keyword evidence="5 10" id="KW-0552">Olfaction</keyword>
<keyword evidence="3 10" id="KW-0716">Sensory transduction</keyword>
<evidence type="ECO:0000256" key="10">
    <source>
        <dbReference type="RuleBase" id="RU351113"/>
    </source>
</evidence>
<feature type="transmembrane region" description="Helical" evidence="10">
    <location>
        <begin position="377"/>
        <end position="395"/>
    </location>
</feature>
<dbReference type="PANTHER" id="PTHR21137">
    <property type="entry name" value="ODORANT RECEPTOR"/>
    <property type="match status" value="1"/>
</dbReference>
<evidence type="ECO:0000256" key="9">
    <source>
        <dbReference type="ARBA" id="ARBA00023224"/>
    </source>
</evidence>
<dbReference type="EMBL" id="MW419347">
    <property type="protein sequence ID" value="QXE93212.1"/>
    <property type="molecule type" value="mRNA"/>
</dbReference>
<evidence type="ECO:0000256" key="6">
    <source>
        <dbReference type="ARBA" id="ARBA00022989"/>
    </source>
</evidence>
<dbReference type="PANTHER" id="PTHR21137:SF35">
    <property type="entry name" value="ODORANT RECEPTOR 19A-RELATED"/>
    <property type="match status" value="1"/>
</dbReference>
<comment type="subcellular location">
    <subcellularLocation>
        <location evidence="1 10">Cell membrane</location>
        <topology evidence="1 10">Multi-pass membrane protein</topology>
    </subcellularLocation>
</comment>
<keyword evidence="8 10" id="KW-0675">Receptor</keyword>
<feature type="transmembrane region" description="Helical" evidence="10">
    <location>
        <begin position="300"/>
        <end position="320"/>
    </location>
</feature>
<evidence type="ECO:0000256" key="2">
    <source>
        <dbReference type="ARBA" id="ARBA00022475"/>
    </source>
</evidence>
<dbReference type="GO" id="GO:0005549">
    <property type="term" value="F:odorant binding"/>
    <property type="evidence" value="ECO:0007669"/>
    <property type="project" value="InterPro"/>
</dbReference>
<keyword evidence="4 10" id="KW-0812">Transmembrane</keyword>